<protein>
    <submittedName>
        <fullName evidence="2">AzlC family ABC transporter permease</fullName>
    </submittedName>
</protein>
<dbReference type="Proteomes" id="UP001559025">
    <property type="component" value="Unassembled WGS sequence"/>
</dbReference>
<dbReference type="InterPro" id="IPR011606">
    <property type="entry name" value="Brnchd-chn_aa_trnsp_permease"/>
</dbReference>
<proteinExistence type="predicted"/>
<feature type="transmembrane region" description="Helical" evidence="1">
    <location>
        <begin position="144"/>
        <end position="168"/>
    </location>
</feature>
<dbReference type="RefSeq" id="WP_368803042.1">
    <property type="nucleotide sequence ID" value="NZ_JAZHFV010000003.1"/>
</dbReference>
<sequence>MAEDLPNSPLKASDYRRWFLKGVVASASIPALILMSAFVGFAGLAREAGITLPQAVFMTGMVWALPAKVVLIGAIISGSSLPAAAFAVALSSVRLTPMVVSLVPELKTERTRPWVLYLLSHFVAVTSWVLAMEHLRTVPRDMRTVYYGGLGGTLVLTNMIVVTVMYAVAGSLPPVLSAALLMLTPIYFLTSLWGSARESAGHFAMIFGLVLGPLFHVVLPGFDLLAAGVIGGAAAYLVHRMRKGRGAAT</sequence>
<name>A0ABV3WTN1_9HYPH</name>
<feature type="transmembrane region" description="Helical" evidence="1">
    <location>
        <begin position="214"/>
        <end position="238"/>
    </location>
</feature>
<evidence type="ECO:0000313" key="2">
    <source>
        <dbReference type="EMBL" id="MEX4007974.1"/>
    </source>
</evidence>
<evidence type="ECO:0000256" key="1">
    <source>
        <dbReference type="SAM" id="Phobius"/>
    </source>
</evidence>
<organism evidence="2 3">
    <name type="scientific">Neoaquamicrobium sediminum</name>
    <dbReference type="NCBI Taxonomy" id="1849104"/>
    <lineage>
        <taxon>Bacteria</taxon>
        <taxon>Pseudomonadati</taxon>
        <taxon>Pseudomonadota</taxon>
        <taxon>Alphaproteobacteria</taxon>
        <taxon>Hyphomicrobiales</taxon>
        <taxon>Phyllobacteriaceae</taxon>
        <taxon>Neoaquamicrobium</taxon>
    </lineage>
</organism>
<dbReference type="EMBL" id="JAZHFV010000003">
    <property type="protein sequence ID" value="MEX4007974.1"/>
    <property type="molecule type" value="Genomic_DNA"/>
</dbReference>
<feature type="transmembrane region" description="Helical" evidence="1">
    <location>
        <begin position="175"/>
        <end position="194"/>
    </location>
</feature>
<keyword evidence="1" id="KW-0472">Membrane</keyword>
<evidence type="ECO:0000313" key="3">
    <source>
        <dbReference type="Proteomes" id="UP001559025"/>
    </source>
</evidence>
<keyword evidence="1" id="KW-0812">Transmembrane</keyword>
<feature type="transmembrane region" description="Helical" evidence="1">
    <location>
        <begin position="114"/>
        <end position="132"/>
    </location>
</feature>
<reference evidence="2 3" key="1">
    <citation type="submission" date="2024-01" db="EMBL/GenBank/DDBJ databases">
        <title>New evidence supports the origin of RcGTA from prophage.</title>
        <authorList>
            <person name="Xu Y."/>
            <person name="Liu B."/>
            <person name="Chen F."/>
        </authorList>
    </citation>
    <scope>NUCLEOTIDE SEQUENCE [LARGE SCALE GENOMIC DNA]</scope>
    <source>
        <strain evidence="2 3">CBW1107-2</strain>
    </source>
</reference>
<feature type="transmembrane region" description="Helical" evidence="1">
    <location>
        <begin position="20"/>
        <end position="44"/>
    </location>
</feature>
<comment type="caution">
    <text evidence="2">The sequence shown here is derived from an EMBL/GenBank/DDBJ whole genome shotgun (WGS) entry which is preliminary data.</text>
</comment>
<accession>A0ABV3WTN1</accession>
<keyword evidence="3" id="KW-1185">Reference proteome</keyword>
<gene>
    <name evidence="2" type="ORF">V1479_11710</name>
</gene>
<keyword evidence="1" id="KW-1133">Transmembrane helix</keyword>
<dbReference type="Pfam" id="PF03591">
    <property type="entry name" value="AzlC"/>
    <property type="match status" value="1"/>
</dbReference>